<dbReference type="InterPro" id="IPR050559">
    <property type="entry name" value="P-Pant_transferase_sf"/>
</dbReference>
<dbReference type="PANTHER" id="PTHR12215:SF10">
    <property type="entry name" value="L-AMINOADIPATE-SEMIALDEHYDE DEHYDROGENASE-PHOSPHOPANTETHEINYL TRANSFERASE"/>
    <property type="match status" value="1"/>
</dbReference>
<evidence type="ECO:0000313" key="5">
    <source>
        <dbReference type="EMBL" id="TCO76259.1"/>
    </source>
</evidence>
<evidence type="ECO:0000259" key="4">
    <source>
        <dbReference type="Pfam" id="PF22624"/>
    </source>
</evidence>
<evidence type="ECO:0000313" key="6">
    <source>
        <dbReference type="Proteomes" id="UP000294980"/>
    </source>
</evidence>
<dbReference type="GO" id="GO:0000287">
    <property type="term" value="F:magnesium ion binding"/>
    <property type="evidence" value="ECO:0007669"/>
    <property type="project" value="InterPro"/>
</dbReference>
<sequence>MIPSIWGAKLPYIGPAGPASGHPVVIFRTNSLLSVSLRFCRLSAQRNGAADADPAQPLLPLLSLAEQERCARLPAIHASRAIVARALVRTELAAALGVTPSSLVFVAGRHGKPALLDPPRPLAFNLSHSGEWVALAWHTGRDALSLGVDVEQRSAGRRDVMRLARRYFSHPEQLALEALAGAAREALFYRLWTLKEAWVKAHGLALAPQLGAVSFSLQDGALAVANATQHDTGRFLHGETDGDACASLCVLAGEAQPVSVDAWIGMPRGDWSRMSLRGWSGSLSV</sequence>
<dbReference type="PANTHER" id="PTHR12215">
    <property type="entry name" value="PHOSPHOPANTETHEINE TRANSFERASE"/>
    <property type="match status" value="1"/>
</dbReference>
<proteinExistence type="inferred from homology"/>
<dbReference type="SUPFAM" id="SSF56214">
    <property type="entry name" value="4'-phosphopantetheinyl transferase"/>
    <property type="match status" value="2"/>
</dbReference>
<dbReference type="InterPro" id="IPR037143">
    <property type="entry name" value="4-PPantetheinyl_Trfase_dom_sf"/>
</dbReference>
<dbReference type="OrthoDB" id="9808281at2"/>
<organism evidence="5 6">
    <name type="scientific">Chromatocurvus halotolerans</name>
    <dbReference type="NCBI Taxonomy" id="1132028"/>
    <lineage>
        <taxon>Bacteria</taxon>
        <taxon>Pseudomonadati</taxon>
        <taxon>Pseudomonadota</taxon>
        <taxon>Gammaproteobacteria</taxon>
        <taxon>Cellvibrionales</taxon>
        <taxon>Halieaceae</taxon>
        <taxon>Chromatocurvus</taxon>
    </lineage>
</organism>
<evidence type="ECO:0000256" key="1">
    <source>
        <dbReference type="ARBA" id="ARBA00010990"/>
    </source>
</evidence>
<comment type="caution">
    <text evidence="5">The sequence shown here is derived from an EMBL/GenBank/DDBJ whole genome shotgun (WGS) entry which is preliminary data.</text>
</comment>
<feature type="domain" description="4'-phosphopantetheinyl transferase" evidence="3">
    <location>
        <begin position="145"/>
        <end position="237"/>
    </location>
</feature>
<dbReference type="Pfam" id="PF22624">
    <property type="entry name" value="AASDHPPT_N"/>
    <property type="match status" value="1"/>
</dbReference>
<dbReference type="AlphaFoldDB" id="A0A4R2KY13"/>
<dbReference type="Proteomes" id="UP000294980">
    <property type="component" value="Unassembled WGS sequence"/>
</dbReference>
<dbReference type="Pfam" id="PF01648">
    <property type="entry name" value="ACPS"/>
    <property type="match status" value="1"/>
</dbReference>
<gene>
    <name evidence="5" type="ORF">EV688_105222</name>
</gene>
<feature type="domain" description="4'-phosphopantetheinyl transferase N-terminal" evidence="4">
    <location>
        <begin position="61"/>
        <end position="137"/>
    </location>
</feature>
<keyword evidence="6" id="KW-1185">Reference proteome</keyword>
<accession>A0A4R2KY13</accession>
<evidence type="ECO:0000256" key="2">
    <source>
        <dbReference type="ARBA" id="ARBA00022679"/>
    </source>
</evidence>
<evidence type="ECO:0000259" key="3">
    <source>
        <dbReference type="Pfam" id="PF01648"/>
    </source>
</evidence>
<reference evidence="5 6" key="1">
    <citation type="submission" date="2019-03" db="EMBL/GenBank/DDBJ databases">
        <title>Genomic Encyclopedia of Type Strains, Phase IV (KMG-IV): sequencing the most valuable type-strain genomes for metagenomic binning, comparative biology and taxonomic classification.</title>
        <authorList>
            <person name="Goeker M."/>
        </authorList>
    </citation>
    <scope>NUCLEOTIDE SEQUENCE [LARGE SCALE GENOMIC DNA]</scope>
    <source>
        <strain evidence="5 6">DSM 23344</strain>
    </source>
</reference>
<dbReference type="GO" id="GO:0005829">
    <property type="term" value="C:cytosol"/>
    <property type="evidence" value="ECO:0007669"/>
    <property type="project" value="TreeGrafter"/>
</dbReference>
<dbReference type="InterPro" id="IPR055066">
    <property type="entry name" value="AASDHPPT_N"/>
</dbReference>
<dbReference type="GO" id="GO:0008897">
    <property type="term" value="F:holo-[acyl-carrier-protein] synthase activity"/>
    <property type="evidence" value="ECO:0007669"/>
    <property type="project" value="InterPro"/>
</dbReference>
<protein>
    <submittedName>
        <fullName evidence="5">Phosphopantetheine--protein transferase-like protein</fullName>
    </submittedName>
</protein>
<keyword evidence="2 5" id="KW-0808">Transferase</keyword>
<name>A0A4R2KY13_9GAMM</name>
<dbReference type="InterPro" id="IPR008278">
    <property type="entry name" value="4-PPantetheinyl_Trfase_dom"/>
</dbReference>
<dbReference type="GO" id="GO:0019878">
    <property type="term" value="P:lysine biosynthetic process via aminoadipic acid"/>
    <property type="evidence" value="ECO:0007669"/>
    <property type="project" value="TreeGrafter"/>
</dbReference>
<comment type="similarity">
    <text evidence="1">Belongs to the P-Pant transferase superfamily. Gsp/Sfp/HetI/AcpT family.</text>
</comment>
<dbReference type="Gene3D" id="3.90.470.20">
    <property type="entry name" value="4'-phosphopantetheinyl transferase domain"/>
    <property type="match status" value="2"/>
</dbReference>
<dbReference type="EMBL" id="SLWX01000005">
    <property type="protein sequence ID" value="TCO76259.1"/>
    <property type="molecule type" value="Genomic_DNA"/>
</dbReference>